<feature type="compositionally biased region" description="Basic and acidic residues" evidence="1">
    <location>
        <begin position="7"/>
        <end position="48"/>
    </location>
</feature>
<name>A0A975YHI6_9RHOB</name>
<evidence type="ECO:0000256" key="1">
    <source>
        <dbReference type="SAM" id="MobiDB-lite"/>
    </source>
</evidence>
<sequence>MTQPTVKHPDLKNSELHHDLKDQPGDAEDPDHADGDTQASDKIEKAVTESDDDTQIADALKRAVSDDG</sequence>
<feature type="region of interest" description="Disordered" evidence="1">
    <location>
        <begin position="1"/>
        <end position="56"/>
    </location>
</feature>
<evidence type="ECO:0000313" key="2">
    <source>
        <dbReference type="EMBL" id="MBY4892864.1"/>
    </source>
</evidence>
<reference evidence="3 4" key="1">
    <citation type="submission" date="2021-07" db="EMBL/GenBank/DDBJ databases">
        <title>Karlodiniumbacter phycospheric gen. nov., sp. nov., a phycosphere bacterium isolated from karlodinium veneficum.</title>
        <authorList>
            <person name="Peng Y."/>
            <person name="Jiang L."/>
            <person name="Lee J."/>
        </authorList>
    </citation>
    <scope>NUCLEOTIDE SEQUENCE</scope>
    <source>
        <strain evidence="3 4">N5</strain>
    </source>
</reference>
<dbReference type="AlphaFoldDB" id="A0A975YHI6"/>
<organism evidence="3">
    <name type="scientific">Gymnodinialimonas phycosphaerae</name>
    <dbReference type="NCBI Taxonomy" id="2841589"/>
    <lineage>
        <taxon>Bacteria</taxon>
        <taxon>Pseudomonadati</taxon>
        <taxon>Pseudomonadota</taxon>
        <taxon>Alphaproteobacteria</taxon>
        <taxon>Rhodobacterales</taxon>
        <taxon>Paracoccaceae</taxon>
        <taxon>Gymnodinialimonas</taxon>
    </lineage>
</organism>
<dbReference type="Proteomes" id="UP000693972">
    <property type="component" value="Unassembled WGS sequence"/>
</dbReference>
<evidence type="ECO:0000313" key="4">
    <source>
        <dbReference type="Proteomes" id="UP000693972"/>
    </source>
</evidence>
<proteinExistence type="predicted"/>
<dbReference type="RefSeq" id="WP_257892613.1">
    <property type="nucleotide sequence ID" value="NZ_JAIMBW010000001.1"/>
</dbReference>
<gene>
    <name evidence="2" type="ORF">KUL25_08820</name>
    <name evidence="3" type="ORF">KUL25_08825</name>
</gene>
<keyword evidence="4" id="KW-1185">Reference proteome</keyword>
<evidence type="ECO:0000313" key="3">
    <source>
        <dbReference type="EMBL" id="QXL89588.1"/>
    </source>
</evidence>
<dbReference type="EMBL" id="JAIMBW010000001">
    <property type="protein sequence ID" value="MBY4892864.1"/>
    <property type="molecule type" value="Genomic_DNA"/>
</dbReference>
<accession>A0A975YHI6</accession>
<dbReference type="EMBL" id="CP078073">
    <property type="protein sequence ID" value="QXL89588.1"/>
    <property type="molecule type" value="Genomic_DNA"/>
</dbReference>
<protein>
    <submittedName>
        <fullName evidence="3">Uncharacterized protein</fullName>
    </submittedName>
</protein>